<evidence type="ECO:0000256" key="1">
    <source>
        <dbReference type="ARBA" id="ARBA00010515"/>
    </source>
</evidence>
<dbReference type="Gene3D" id="3.40.50.1820">
    <property type="entry name" value="alpha/beta hydrolase"/>
    <property type="match status" value="1"/>
</dbReference>
<evidence type="ECO:0000313" key="4">
    <source>
        <dbReference type="EMBL" id="EEF51476.1"/>
    </source>
</evidence>
<dbReference type="FunCoup" id="B9R9J9">
    <property type="interactions" value="234"/>
</dbReference>
<dbReference type="InterPro" id="IPR013094">
    <property type="entry name" value="AB_hydrolase_3"/>
</dbReference>
<evidence type="ECO:0000313" key="5">
    <source>
        <dbReference type="Proteomes" id="UP000008311"/>
    </source>
</evidence>
<name>B9R9J9_RICCO</name>
<dbReference type="PANTHER" id="PTHR23024">
    <property type="entry name" value="ARYLACETAMIDE DEACETYLASE"/>
    <property type="match status" value="1"/>
</dbReference>
<gene>
    <name evidence="4" type="ORF">RCOM_1498230</name>
</gene>
<comment type="similarity">
    <text evidence="1">Belongs to the 'GDXG' lipolytic enzyme family.</text>
</comment>
<feature type="domain" description="Alpha/beta hydrolase fold-3" evidence="3">
    <location>
        <begin position="84"/>
        <end position="307"/>
    </location>
</feature>
<dbReference type="InterPro" id="IPR002168">
    <property type="entry name" value="Lipase_GDXG_HIS_AS"/>
</dbReference>
<dbReference type="eggNOG" id="KOG1515">
    <property type="taxonomic scope" value="Eukaryota"/>
</dbReference>
<dbReference type="InterPro" id="IPR029058">
    <property type="entry name" value="AB_hydrolase_fold"/>
</dbReference>
<accession>B9R9J9</accession>
<dbReference type="InterPro" id="IPR050466">
    <property type="entry name" value="Carboxylest/Gibb_receptor"/>
</dbReference>
<organism evidence="4 5">
    <name type="scientific">Ricinus communis</name>
    <name type="common">Castor bean</name>
    <dbReference type="NCBI Taxonomy" id="3988"/>
    <lineage>
        <taxon>Eukaryota</taxon>
        <taxon>Viridiplantae</taxon>
        <taxon>Streptophyta</taxon>
        <taxon>Embryophyta</taxon>
        <taxon>Tracheophyta</taxon>
        <taxon>Spermatophyta</taxon>
        <taxon>Magnoliopsida</taxon>
        <taxon>eudicotyledons</taxon>
        <taxon>Gunneridae</taxon>
        <taxon>Pentapetalae</taxon>
        <taxon>rosids</taxon>
        <taxon>fabids</taxon>
        <taxon>Malpighiales</taxon>
        <taxon>Euphorbiaceae</taxon>
        <taxon>Acalyphoideae</taxon>
        <taxon>Acalypheae</taxon>
        <taxon>Ricinus</taxon>
    </lineage>
</organism>
<keyword evidence="2" id="KW-0378">Hydrolase</keyword>
<sequence length="335" mass="37166">MSDQTPPPNATTIDPYKHLRIIPGPNGNTLTRLPEISNFFPRSPHPVPILTKDITINQSNNTWARLFLPHKTLDSSNQSKLPLVVWFHGGGFILFSAATTFSHDYCANTAIELNAIVVSIEYRLAPEHRLPAAYDDAVEALLWIKTSPDEWLTQFADFSKSFLMGGSAGANIVYHAALTVAERVDDLEPIKIRGLILHQPFFGGSKRTGSELRLVNDRILPLCCSDLMWELSLPIGADRDHEYCNPTAEEGSSKAAVAKIRELGWKVLVDCGDKDPLMDRQVEFIKMLQEKGVQVASHIVEGGYHGVEFLDPSKCKALYAAYKCFISSISVFPSL</sequence>
<dbReference type="SUPFAM" id="SSF53474">
    <property type="entry name" value="alpha/beta-Hydrolases"/>
    <property type="match status" value="1"/>
</dbReference>
<dbReference type="Proteomes" id="UP000008311">
    <property type="component" value="Unassembled WGS sequence"/>
</dbReference>
<dbReference type="GO" id="GO:0016787">
    <property type="term" value="F:hydrolase activity"/>
    <property type="evidence" value="ECO:0007669"/>
    <property type="project" value="UniProtKB-KW"/>
</dbReference>
<dbReference type="KEGG" id="rcu:8258330"/>
<reference evidence="5" key="1">
    <citation type="journal article" date="2010" name="Nat. Biotechnol.">
        <title>Draft genome sequence of the oilseed species Ricinus communis.</title>
        <authorList>
            <person name="Chan A.P."/>
            <person name="Crabtree J."/>
            <person name="Zhao Q."/>
            <person name="Lorenzi H."/>
            <person name="Orvis J."/>
            <person name="Puiu D."/>
            <person name="Melake-Berhan A."/>
            <person name="Jones K.M."/>
            <person name="Redman J."/>
            <person name="Chen G."/>
            <person name="Cahoon E.B."/>
            <person name="Gedil M."/>
            <person name="Stanke M."/>
            <person name="Haas B.J."/>
            <person name="Wortman J.R."/>
            <person name="Fraser-Liggett C.M."/>
            <person name="Ravel J."/>
            <person name="Rabinowicz P.D."/>
        </authorList>
    </citation>
    <scope>NUCLEOTIDE SEQUENCE [LARGE SCALE GENOMIC DNA]</scope>
    <source>
        <strain evidence="5">cv. Hale</strain>
    </source>
</reference>
<dbReference type="EMBL" id="EQ973773">
    <property type="protein sequence ID" value="EEF51476.1"/>
    <property type="molecule type" value="Genomic_DNA"/>
</dbReference>
<keyword evidence="4" id="KW-0675">Receptor</keyword>
<dbReference type="OrthoDB" id="408631at2759"/>
<dbReference type="STRING" id="3988.B9R9J9"/>
<dbReference type="PANTHER" id="PTHR23024:SF654">
    <property type="entry name" value="RECEPTOR GID1, PUTATIVE-RELATED"/>
    <property type="match status" value="1"/>
</dbReference>
<dbReference type="AlphaFoldDB" id="B9R9J9"/>
<evidence type="ECO:0000259" key="3">
    <source>
        <dbReference type="Pfam" id="PF07859"/>
    </source>
</evidence>
<dbReference type="InParanoid" id="B9R9J9"/>
<keyword evidence="5" id="KW-1185">Reference proteome</keyword>
<proteinExistence type="inferred from homology"/>
<protein>
    <submittedName>
        <fullName evidence="4">Gibberellin receptor GID1, putative</fullName>
    </submittedName>
</protein>
<dbReference type="PROSITE" id="PS01173">
    <property type="entry name" value="LIPASE_GDXG_HIS"/>
    <property type="match status" value="1"/>
</dbReference>
<evidence type="ECO:0000256" key="2">
    <source>
        <dbReference type="ARBA" id="ARBA00022801"/>
    </source>
</evidence>
<dbReference type="Pfam" id="PF07859">
    <property type="entry name" value="Abhydrolase_3"/>
    <property type="match status" value="1"/>
</dbReference>